<dbReference type="HOGENOM" id="CLU_1271481_0_0_10"/>
<accession>G8R602</accession>
<organism evidence="1 2">
    <name type="scientific">Owenweeksia hongkongensis (strain DSM 17368 / CIP 108786 / JCM 12287 / NRRL B-23963 / UST20020801)</name>
    <dbReference type="NCBI Taxonomy" id="926562"/>
    <lineage>
        <taxon>Bacteria</taxon>
        <taxon>Pseudomonadati</taxon>
        <taxon>Bacteroidota</taxon>
        <taxon>Flavobacteriia</taxon>
        <taxon>Flavobacteriales</taxon>
        <taxon>Owenweeksiaceae</taxon>
        <taxon>Owenweeksia</taxon>
    </lineage>
</organism>
<dbReference type="RefSeq" id="WP_014201552.1">
    <property type="nucleotide sequence ID" value="NC_016599.1"/>
</dbReference>
<sequence>MRALITLGLLLLCKLSLAGIHITFSDYIIFGGDTLTLSNRPLDSYFDLYPELMPIPEEPFTHANNQYTAVFEIKDSSLYLTAIYTDKTDTDNTNGRKNLISEVFEGQKEVRMNWFSTSLVFGTSSLGRSKRIYGNQRNEKFYLALINDGKVSSIKESKAKKIKRLRHRLFKEFSKTPQYIALENTGFGPDSDLKPKEIEKYLQNKIFDYTSQTKKEKTTR</sequence>
<evidence type="ECO:0000313" key="1">
    <source>
        <dbReference type="EMBL" id="AEV32192.1"/>
    </source>
</evidence>
<dbReference type="Proteomes" id="UP000005631">
    <property type="component" value="Chromosome"/>
</dbReference>
<reference evidence="1 2" key="1">
    <citation type="journal article" date="2012" name="Stand. Genomic Sci.">
        <title>Genome sequence of the orange-pigmented seawater bacterium Owenweeksia hongkongensis type strain (UST20020801(T)).</title>
        <authorList>
            <person name="Riedel T."/>
            <person name="Held B."/>
            <person name="Nolan M."/>
            <person name="Lucas S."/>
            <person name="Lapidus A."/>
            <person name="Tice H."/>
            <person name="Del Rio T.G."/>
            <person name="Cheng J.F."/>
            <person name="Han C."/>
            <person name="Tapia R."/>
            <person name="Goodwin L.A."/>
            <person name="Pitluck S."/>
            <person name="Liolios K."/>
            <person name="Mavromatis K."/>
            <person name="Pagani I."/>
            <person name="Ivanova N."/>
            <person name="Mikhailova N."/>
            <person name="Pati A."/>
            <person name="Chen A."/>
            <person name="Palaniappan K."/>
            <person name="Rohde M."/>
            <person name="Tindall B.J."/>
            <person name="Detter J.C."/>
            <person name="Goker M."/>
            <person name="Woyke T."/>
            <person name="Bristow J."/>
            <person name="Eisen J.A."/>
            <person name="Markowitz V."/>
            <person name="Hugenholtz P."/>
            <person name="Klenk H.P."/>
            <person name="Kyrpides N.C."/>
        </authorList>
    </citation>
    <scope>NUCLEOTIDE SEQUENCE</scope>
    <source>
        <strain evidence="2">DSM 17368 / JCM 12287 / NRRL B-23963</strain>
    </source>
</reference>
<dbReference type="KEGG" id="oho:Oweho_1187"/>
<proteinExistence type="predicted"/>
<dbReference type="AlphaFoldDB" id="G8R602"/>
<dbReference type="OrthoDB" id="1438245at2"/>
<evidence type="ECO:0000313" key="2">
    <source>
        <dbReference type="Proteomes" id="UP000005631"/>
    </source>
</evidence>
<dbReference type="EMBL" id="CP003156">
    <property type="protein sequence ID" value="AEV32192.1"/>
    <property type="molecule type" value="Genomic_DNA"/>
</dbReference>
<name>G8R602_OWEHD</name>
<dbReference type="STRING" id="926562.Oweho_1187"/>
<protein>
    <submittedName>
        <fullName evidence="1">Uncharacterized protein</fullName>
    </submittedName>
</protein>
<gene>
    <name evidence="1" type="ordered locus">Oweho_1187</name>
</gene>
<keyword evidence="2" id="KW-1185">Reference proteome</keyword>